<organism evidence="4 5">
    <name type="scientific">Pseudanabaena cinerea FACHB-1277</name>
    <dbReference type="NCBI Taxonomy" id="2949581"/>
    <lineage>
        <taxon>Bacteria</taxon>
        <taxon>Bacillati</taxon>
        <taxon>Cyanobacteriota</taxon>
        <taxon>Cyanophyceae</taxon>
        <taxon>Pseudanabaenales</taxon>
        <taxon>Pseudanabaenaceae</taxon>
        <taxon>Pseudanabaena</taxon>
        <taxon>Pseudanabaena cinerea</taxon>
    </lineage>
</organism>
<dbReference type="InterPro" id="IPR027417">
    <property type="entry name" value="P-loop_NTPase"/>
</dbReference>
<reference evidence="4" key="2">
    <citation type="submission" date="2020-08" db="EMBL/GenBank/DDBJ databases">
        <authorList>
            <person name="Chen M."/>
            <person name="Teng W."/>
            <person name="Zhao L."/>
            <person name="Hu C."/>
            <person name="Zhou Y."/>
            <person name="Han B."/>
            <person name="Song L."/>
            <person name="Shu W."/>
        </authorList>
    </citation>
    <scope>NUCLEOTIDE SEQUENCE</scope>
    <source>
        <strain evidence="4">FACHB-1277</strain>
    </source>
</reference>
<dbReference type="InterPro" id="IPR025723">
    <property type="entry name" value="ArsA/GET3_ATPase-like"/>
</dbReference>
<dbReference type="InterPro" id="IPR053262">
    <property type="entry name" value="ArsA_ATPase-like"/>
</dbReference>
<comment type="similarity">
    <text evidence="1">Belongs to the arsA ATPase family.</text>
</comment>
<evidence type="ECO:0000259" key="2">
    <source>
        <dbReference type="Pfam" id="PF02374"/>
    </source>
</evidence>
<dbReference type="PANTHER" id="PTHR43868:SF1">
    <property type="entry name" value="P-LOOP CONTAINING NUCLEOSIDE TRIPHOSPHATE HYDROLASES SUPERFAMILY PROTEIN"/>
    <property type="match status" value="1"/>
</dbReference>
<accession>A0A926USB5</accession>
<dbReference type="Proteomes" id="UP000631421">
    <property type="component" value="Unassembled WGS sequence"/>
</dbReference>
<evidence type="ECO:0000313" key="5">
    <source>
        <dbReference type="Proteomes" id="UP000631421"/>
    </source>
</evidence>
<keyword evidence="5" id="KW-1185">Reference proteome</keyword>
<gene>
    <name evidence="4" type="ORF">H6F44_09315</name>
</gene>
<proteinExistence type="inferred from homology"/>
<dbReference type="Gene3D" id="3.40.50.300">
    <property type="entry name" value="P-loop containing nucleotide triphosphate hydrolases"/>
    <property type="match status" value="1"/>
</dbReference>
<dbReference type="InterPro" id="IPR008978">
    <property type="entry name" value="HSP20-like_chaperone"/>
</dbReference>
<dbReference type="CDD" id="cd02035">
    <property type="entry name" value="ArsA"/>
    <property type="match status" value="1"/>
</dbReference>
<dbReference type="SUPFAM" id="SSF52540">
    <property type="entry name" value="P-loop containing nucleoside triphosphate hydrolases"/>
    <property type="match status" value="1"/>
</dbReference>
<feature type="domain" description="ArsA HSP20-like" evidence="3">
    <location>
        <begin position="296"/>
        <end position="354"/>
    </location>
</feature>
<dbReference type="Pfam" id="PF17886">
    <property type="entry name" value="ArsA_HSP20"/>
    <property type="match status" value="1"/>
</dbReference>
<dbReference type="PANTHER" id="PTHR43868">
    <property type="entry name" value="OS02G0711200 PROTEIN"/>
    <property type="match status" value="1"/>
</dbReference>
<protein>
    <submittedName>
        <fullName evidence="4">ArsA family ATPase</fullName>
    </submittedName>
</protein>
<dbReference type="InterPro" id="IPR040612">
    <property type="entry name" value="ArsA_HSP20-like"/>
</dbReference>
<sequence>MSLILTFLGKGGVGKTATAIAVARAFANQSKQVLYVGQQSGEELSMRLGLTLTSDPQNVAPNFTAVNLQSTVLLERYWDKMKGLETQYLRTPFFKEVYGQELGILPGMDAALGLSFLRERDAEGKYDVIIYDGLGDLETLRMLGMPEILGWYLRRFKQVLTGSAIGQAISPFVEPILRSILQVSSTDDISQQAGEMSSVLTRGQQAVNDPSRVAAYLVTSDDPYAIAKAKYLWGSAQQVGLTVAGVLARGHAHLDDDFAPLSIYGIPEGVNELTMPDRLSPLFAPKPIEIDPIAKQVKLFLPTFNKKQVKLIQLGPEVTIEAGDQRRNIFLPKELAGKQATGAKFADSYLLISFG</sequence>
<comment type="caution">
    <text evidence="4">The sequence shown here is derived from an EMBL/GenBank/DDBJ whole genome shotgun (WGS) entry which is preliminary data.</text>
</comment>
<evidence type="ECO:0000313" key="4">
    <source>
        <dbReference type="EMBL" id="MBD2150315.1"/>
    </source>
</evidence>
<dbReference type="EMBL" id="JACJPY010000023">
    <property type="protein sequence ID" value="MBD2150315.1"/>
    <property type="molecule type" value="Genomic_DNA"/>
</dbReference>
<dbReference type="Gene3D" id="2.60.40.790">
    <property type="match status" value="1"/>
</dbReference>
<feature type="domain" description="ArsA/GET3 Anion-transporting ATPase-like" evidence="2">
    <location>
        <begin position="4"/>
        <end position="247"/>
    </location>
</feature>
<dbReference type="RefSeq" id="WP_190350678.1">
    <property type="nucleotide sequence ID" value="NZ_JACJPY010000023.1"/>
</dbReference>
<evidence type="ECO:0000256" key="1">
    <source>
        <dbReference type="ARBA" id="ARBA00011040"/>
    </source>
</evidence>
<dbReference type="Pfam" id="PF02374">
    <property type="entry name" value="ArsA_ATPase"/>
    <property type="match status" value="1"/>
</dbReference>
<dbReference type="AlphaFoldDB" id="A0A926USB5"/>
<name>A0A926USB5_9CYAN</name>
<reference evidence="4" key="1">
    <citation type="journal article" date="2015" name="ISME J.">
        <title>Draft Genome Sequence of Streptomyces incarnatus NRRL8089, which Produces the Nucleoside Antibiotic Sinefungin.</title>
        <authorList>
            <person name="Oshima K."/>
            <person name="Hattori M."/>
            <person name="Shimizu H."/>
            <person name="Fukuda K."/>
            <person name="Nemoto M."/>
            <person name="Inagaki K."/>
            <person name="Tamura T."/>
        </authorList>
    </citation>
    <scope>NUCLEOTIDE SEQUENCE</scope>
    <source>
        <strain evidence="4">FACHB-1277</strain>
    </source>
</reference>
<evidence type="ECO:0000259" key="3">
    <source>
        <dbReference type="Pfam" id="PF17886"/>
    </source>
</evidence>